<feature type="compositionally biased region" description="Low complexity" evidence="1">
    <location>
        <begin position="135"/>
        <end position="166"/>
    </location>
</feature>
<feature type="compositionally biased region" description="Low complexity" evidence="1">
    <location>
        <begin position="115"/>
        <end position="128"/>
    </location>
</feature>
<dbReference type="AlphaFoldDB" id="W7HZU9"/>
<protein>
    <recommendedName>
        <fullName evidence="5">Extracellular membrane protein CFEM domain-containing protein</fullName>
    </recommendedName>
</protein>
<evidence type="ECO:0000256" key="1">
    <source>
        <dbReference type="SAM" id="MobiDB-lite"/>
    </source>
</evidence>
<dbReference type="HOGENOM" id="CLU_104756_1_1_1"/>
<evidence type="ECO:0000256" key="2">
    <source>
        <dbReference type="SAM" id="SignalP"/>
    </source>
</evidence>
<keyword evidence="2" id="KW-0732">Signal</keyword>
<feature type="signal peptide" evidence="2">
    <location>
        <begin position="1"/>
        <end position="18"/>
    </location>
</feature>
<evidence type="ECO:0000313" key="4">
    <source>
        <dbReference type="Proteomes" id="UP000024837"/>
    </source>
</evidence>
<feature type="chain" id="PRO_5004895645" description="Extracellular membrane protein CFEM domain-containing protein" evidence="2">
    <location>
        <begin position="19"/>
        <end position="193"/>
    </location>
</feature>
<dbReference type="Proteomes" id="UP000024837">
    <property type="component" value="Unassembled WGS sequence"/>
</dbReference>
<evidence type="ECO:0000313" key="3">
    <source>
        <dbReference type="EMBL" id="EWC45752.1"/>
    </source>
</evidence>
<accession>W7HZU9</accession>
<organism evidence="3 4">
    <name type="scientific">Drechslerella stenobrocha 248</name>
    <dbReference type="NCBI Taxonomy" id="1043628"/>
    <lineage>
        <taxon>Eukaryota</taxon>
        <taxon>Fungi</taxon>
        <taxon>Dikarya</taxon>
        <taxon>Ascomycota</taxon>
        <taxon>Pezizomycotina</taxon>
        <taxon>Orbiliomycetes</taxon>
        <taxon>Orbiliales</taxon>
        <taxon>Orbiliaceae</taxon>
        <taxon>Drechslerella</taxon>
    </lineage>
</organism>
<reference evidence="3 4" key="1">
    <citation type="submission" date="2013-05" db="EMBL/GenBank/DDBJ databases">
        <title>Drechslerella stenobrocha genome reveals carnivorous origination and mechanical trapping mechanism of predatory fungi.</title>
        <authorList>
            <person name="Liu X."/>
            <person name="Zhang W."/>
            <person name="Liu K."/>
        </authorList>
    </citation>
    <scope>NUCLEOTIDE SEQUENCE [LARGE SCALE GENOMIC DNA]</scope>
    <source>
        <strain evidence="3 4">248</strain>
    </source>
</reference>
<sequence>MLFTTVLSIAAVAGVSVAQTTISGPPPPSATSGCLAQNILVGCLNIQNSAFAQCGPVDYVCQCQAQGLVVQCYDQCPNDPAKGSMESKLTALCVAASASLPTSTSARPISSDPVTRTTSTRPASSTGAGEDDNDNSSSSDSDSPSSSGNGRPAATTTGSGSRASGDSASAATKITWMCASSLLAVLTAAFMAL</sequence>
<evidence type="ECO:0008006" key="5">
    <source>
        <dbReference type="Google" id="ProtNLM"/>
    </source>
</evidence>
<gene>
    <name evidence="3" type="ORF">DRE_05089</name>
</gene>
<dbReference type="EMBL" id="KI966424">
    <property type="protein sequence ID" value="EWC45752.1"/>
    <property type="molecule type" value="Genomic_DNA"/>
</dbReference>
<proteinExistence type="predicted"/>
<name>W7HZU9_9PEZI</name>
<dbReference type="OrthoDB" id="2507140at2759"/>
<feature type="region of interest" description="Disordered" evidence="1">
    <location>
        <begin position="102"/>
        <end position="166"/>
    </location>
</feature>
<keyword evidence="4" id="KW-1185">Reference proteome</keyword>